<organism evidence="1">
    <name type="scientific">viral metagenome</name>
    <dbReference type="NCBI Taxonomy" id="1070528"/>
    <lineage>
        <taxon>unclassified sequences</taxon>
        <taxon>metagenomes</taxon>
        <taxon>organismal metagenomes</taxon>
    </lineage>
</organism>
<dbReference type="AlphaFoldDB" id="A0A6M3LZY5"/>
<proteinExistence type="predicted"/>
<dbReference type="PROSITE" id="PS51257">
    <property type="entry name" value="PROKAR_LIPOPROTEIN"/>
    <property type="match status" value="1"/>
</dbReference>
<evidence type="ECO:0000313" key="1">
    <source>
        <dbReference type="EMBL" id="QJA99224.1"/>
    </source>
</evidence>
<sequence length="363" mass="39997">MKKIALFLLLLLALAFACGDGDNGSGAPVPVTTLPTTEIVSFVRVPESDNKLSCYFGVNKIGGKMVFGTYGYQNGDHSCEIYEYPHIKTVSFNAESVMQIEKHDGKYYLTLEHGKYKTVDKAMIMRLEGSEWKEVYRSDHAVIAIGLKSHVDGYLYATIPGSDSPNSDIVRSKSGNSGTWEKWYTNTNEYRFFGIDSLGNNLLIAASSSLGDWGGNTQPSIFVNKGLHWRDTSRTGDGFWAAVSFKGEGYVGGTGHARVVRVSDKKTVLDKPDFCTVHGFVVDKAQNTLFAMFNREDSSILPGTEVWATKDGNNWYRVGSPLNTAMLFAGYYDEETGEVWLVGGRWAQGTDPGYGHVFKGVRG</sequence>
<dbReference type="EMBL" id="MT143636">
    <property type="protein sequence ID" value="QJA99224.1"/>
    <property type="molecule type" value="Genomic_DNA"/>
</dbReference>
<name>A0A6M3LZY5_9ZZZZ</name>
<reference evidence="1" key="1">
    <citation type="submission" date="2020-03" db="EMBL/GenBank/DDBJ databases">
        <title>The deep terrestrial virosphere.</title>
        <authorList>
            <person name="Holmfeldt K."/>
            <person name="Nilsson E."/>
            <person name="Simone D."/>
            <person name="Lopez-Fernandez M."/>
            <person name="Wu X."/>
            <person name="de Brujin I."/>
            <person name="Lundin D."/>
            <person name="Andersson A."/>
            <person name="Bertilsson S."/>
            <person name="Dopson M."/>
        </authorList>
    </citation>
    <scope>NUCLEOTIDE SEQUENCE</scope>
    <source>
        <strain evidence="1">MM171A01247</strain>
    </source>
</reference>
<accession>A0A6M3LZY5</accession>
<protein>
    <submittedName>
        <fullName evidence="1">Uncharacterized protein</fullName>
    </submittedName>
</protein>
<gene>
    <name evidence="1" type="ORF">MM171A01247_0009</name>
</gene>